<gene>
    <name evidence="2" type="ORF">RM844_00370</name>
</gene>
<evidence type="ECO:0000256" key="1">
    <source>
        <dbReference type="SAM" id="Phobius"/>
    </source>
</evidence>
<organism evidence="2 3">
    <name type="scientific">Streptomyces chisholmiae</name>
    <dbReference type="NCBI Taxonomy" id="3075540"/>
    <lineage>
        <taxon>Bacteria</taxon>
        <taxon>Bacillati</taxon>
        <taxon>Actinomycetota</taxon>
        <taxon>Actinomycetes</taxon>
        <taxon>Kitasatosporales</taxon>
        <taxon>Streptomycetaceae</taxon>
        <taxon>Streptomyces</taxon>
    </lineage>
</organism>
<feature type="transmembrane region" description="Helical" evidence="1">
    <location>
        <begin position="143"/>
        <end position="173"/>
    </location>
</feature>
<comment type="caution">
    <text evidence="2">The sequence shown here is derived from an EMBL/GenBank/DDBJ whole genome shotgun (WGS) entry which is preliminary data.</text>
</comment>
<keyword evidence="1" id="KW-1133">Transmembrane helix</keyword>
<dbReference type="EMBL" id="JAVREO010000001">
    <property type="protein sequence ID" value="MDT0264737.1"/>
    <property type="molecule type" value="Genomic_DNA"/>
</dbReference>
<dbReference type="RefSeq" id="WP_311663310.1">
    <property type="nucleotide sequence ID" value="NZ_JAVREO010000001.1"/>
</dbReference>
<evidence type="ECO:0000313" key="3">
    <source>
        <dbReference type="Proteomes" id="UP001183410"/>
    </source>
</evidence>
<keyword evidence="1" id="KW-0812">Transmembrane</keyword>
<protein>
    <submittedName>
        <fullName evidence="2">Uncharacterized protein</fullName>
    </submittedName>
</protein>
<keyword evidence="3" id="KW-1185">Reference proteome</keyword>
<sequence length="190" mass="20523">MRLRRWFAGAEHANIGVLVALWLVCAPVAWFFVQLAQDVPIHQGRVLAASFGWAGEPGQVTISDREEVFEGGGRGGGSKRTHCFGTFTPADGSAPLPDLRVHIGSCELESVADARLIRADHGSWLLPNETDQAYAGGSWGRPLVLLLFMGTFTLIVGVPFVLCAVLFPLMLVLALHRRRRAASADEGSSM</sequence>
<name>A0ABU2JIC0_9ACTN</name>
<reference evidence="3" key="1">
    <citation type="submission" date="2023-07" db="EMBL/GenBank/DDBJ databases">
        <title>30 novel species of actinomycetes from the DSMZ collection.</title>
        <authorList>
            <person name="Nouioui I."/>
        </authorList>
    </citation>
    <scope>NUCLEOTIDE SEQUENCE [LARGE SCALE GENOMIC DNA]</scope>
    <source>
        <strain evidence="3">DSM 44915</strain>
    </source>
</reference>
<accession>A0ABU2JIC0</accession>
<proteinExistence type="predicted"/>
<evidence type="ECO:0000313" key="2">
    <source>
        <dbReference type="EMBL" id="MDT0264737.1"/>
    </source>
</evidence>
<keyword evidence="1" id="KW-0472">Membrane</keyword>
<feature type="transmembrane region" description="Helical" evidence="1">
    <location>
        <begin position="12"/>
        <end position="33"/>
    </location>
</feature>
<dbReference type="Proteomes" id="UP001183410">
    <property type="component" value="Unassembled WGS sequence"/>
</dbReference>